<dbReference type="GO" id="GO:0032259">
    <property type="term" value="P:methylation"/>
    <property type="evidence" value="ECO:0007669"/>
    <property type="project" value="UniProtKB-KW"/>
</dbReference>
<comment type="caution">
    <text evidence="2">The sequence shown here is derived from an EMBL/GenBank/DDBJ whole genome shotgun (WGS) entry which is preliminary data.</text>
</comment>
<dbReference type="OrthoDB" id="10017101at2759"/>
<organism evidence="2 3">
    <name type="scientific">Porphyridium purpureum</name>
    <name type="common">Red alga</name>
    <name type="synonym">Porphyridium cruentum</name>
    <dbReference type="NCBI Taxonomy" id="35688"/>
    <lineage>
        <taxon>Eukaryota</taxon>
        <taxon>Rhodophyta</taxon>
        <taxon>Bangiophyceae</taxon>
        <taxon>Porphyridiales</taxon>
        <taxon>Porphyridiaceae</taxon>
        <taxon>Porphyridium</taxon>
    </lineage>
</organism>
<dbReference type="InterPro" id="IPR013216">
    <property type="entry name" value="Methyltransf_11"/>
</dbReference>
<dbReference type="EMBL" id="VRMN01000011">
    <property type="protein sequence ID" value="KAA8491843.1"/>
    <property type="molecule type" value="Genomic_DNA"/>
</dbReference>
<keyword evidence="2" id="KW-0808">Transferase</keyword>
<dbReference type="PANTHER" id="PTHR43591:SF99">
    <property type="entry name" value="OS06G0646000 PROTEIN"/>
    <property type="match status" value="1"/>
</dbReference>
<name>A0A5J4YMF4_PORPP</name>
<evidence type="ECO:0000313" key="2">
    <source>
        <dbReference type="EMBL" id="KAA8491843.1"/>
    </source>
</evidence>
<keyword evidence="3" id="KW-1185">Reference proteome</keyword>
<dbReference type="GO" id="GO:0008757">
    <property type="term" value="F:S-adenosylmethionine-dependent methyltransferase activity"/>
    <property type="evidence" value="ECO:0007669"/>
    <property type="project" value="InterPro"/>
</dbReference>
<accession>A0A5J4YMF4</accession>
<dbReference type="Gene3D" id="3.40.50.150">
    <property type="entry name" value="Vaccinia Virus protein VP39"/>
    <property type="match status" value="1"/>
</dbReference>
<dbReference type="AlphaFoldDB" id="A0A5J4YMF4"/>
<dbReference type="Proteomes" id="UP000324585">
    <property type="component" value="Unassembled WGS sequence"/>
</dbReference>
<keyword evidence="2" id="KW-0489">Methyltransferase</keyword>
<gene>
    <name evidence="2" type="ORF">FVE85_8325</name>
</gene>
<reference evidence="3" key="1">
    <citation type="journal article" date="2019" name="Nat. Commun.">
        <title>Expansion of phycobilisome linker gene families in mesophilic red algae.</title>
        <authorList>
            <person name="Lee J."/>
            <person name="Kim D."/>
            <person name="Bhattacharya D."/>
            <person name="Yoon H.S."/>
        </authorList>
    </citation>
    <scope>NUCLEOTIDE SEQUENCE [LARGE SCALE GENOMIC DNA]</scope>
    <source>
        <strain evidence="3">CCMP 1328</strain>
    </source>
</reference>
<evidence type="ECO:0000259" key="1">
    <source>
        <dbReference type="Pfam" id="PF08241"/>
    </source>
</evidence>
<dbReference type="SUPFAM" id="SSF53335">
    <property type="entry name" value="S-adenosyl-L-methionine-dependent methyltransferases"/>
    <property type="match status" value="1"/>
</dbReference>
<dbReference type="CDD" id="cd02440">
    <property type="entry name" value="AdoMet_MTases"/>
    <property type="match status" value="1"/>
</dbReference>
<sequence length="393" mass="43334">MAFVLPWNGLSAAQRRSIHDDSSERGWAWARGRHSVSCMRRAAHLYPLRMMSTRAVADSAAAVPWKCPNCGTRVVTAIHDQDTALPQRGECVSCPECYAPVARRTGRGREYVYDVAATPNSLSVESLFRLDDVQSQMQALLETELQLLPLARAAPRGKSMFQSALVSFAYERGWRAQFEDAGFLGPQREYERMMQFLGVAGGLGRSSEIKFGQDKKPLDVALDLSCGSGFMARMLSAGGYFSHVVGVDSSEAMLRESVARCTKPALQRGITWIRADAQRLPLTDNSVDLIHAGAALHCWQQIPDVLAEVHRTLKPDGGKFFATTFAEPNVGPAMRLRNFPVISQMASAAWSSTFRAFANGDELIYMCRNAGFAKNMIQVERIQSCLILTATKT</sequence>
<proteinExistence type="predicted"/>
<evidence type="ECO:0000313" key="3">
    <source>
        <dbReference type="Proteomes" id="UP000324585"/>
    </source>
</evidence>
<feature type="domain" description="Methyltransferase type 11" evidence="1">
    <location>
        <begin position="222"/>
        <end position="317"/>
    </location>
</feature>
<protein>
    <submittedName>
        <fullName evidence="2">Putative methyltransferase, chloroplastic</fullName>
    </submittedName>
</protein>
<dbReference type="Pfam" id="PF08241">
    <property type="entry name" value="Methyltransf_11"/>
    <property type="match status" value="1"/>
</dbReference>
<dbReference type="InterPro" id="IPR029063">
    <property type="entry name" value="SAM-dependent_MTases_sf"/>
</dbReference>
<dbReference type="PANTHER" id="PTHR43591">
    <property type="entry name" value="METHYLTRANSFERASE"/>
    <property type="match status" value="1"/>
</dbReference>